<comment type="similarity">
    <text evidence="1">Belongs to the CoA-transferase III family.</text>
</comment>
<accession>A0A9W9EM71</accession>
<name>A0A9W9EM71_9EURO</name>
<reference evidence="3" key="2">
    <citation type="journal article" date="2023" name="IMA Fungus">
        <title>Comparative genomic study of the Penicillium genus elucidates a diverse pangenome and 15 lateral gene transfer events.</title>
        <authorList>
            <person name="Petersen C."/>
            <person name="Sorensen T."/>
            <person name="Nielsen M.R."/>
            <person name="Sondergaard T.E."/>
            <person name="Sorensen J.L."/>
            <person name="Fitzpatrick D.A."/>
            <person name="Frisvad J.C."/>
            <person name="Nielsen K.L."/>
        </authorList>
    </citation>
    <scope>NUCLEOTIDE SEQUENCE</scope>
    <source>
        <strain evidence="3">IBT 34128</strain>
    </source>
</reference>
<dbReference type="FunFam" id="3.30.1540.10:FF:000005">
    <property type="entry name" value="succinate--hydroxymethylglutarate CoA-transferase isoform X4"/>
    <property type="match status" value="1"/>
</dbReference>
<keyword evidence="4" id="KW-1185">Reference proteome</keyword>
<evidence type="ECO:0000313" key="3">
    <source>
        <dbReference type="EMBL" id="KAJ5084428.1"/>
    </source>
</evidence>
<dbReference type="RefSeq" id="XP_056507825.1">
    <property type="nucleotide sequence ID" value="XM_056659532.1"/>
</dbReference>
<dbReference type="Gene3D" id="3.30.1540.10">
    <property type="entry name" value="formyl-coa transferase, domain 3"/>
    <property type="match status" value="1"/>
</dbReference>
<evidence type="ECO:0000256" key="2">
    <source>
        <dbReference type="ARBA" id="ARBA00022679"/>
    </source>
</evidence>
<dbReference type="SUPFAM" id="SSF89796">
    <property type="entry name" value="CoA-transferase family III (CaiB/BaiF)"/>
    <property type="match status" value="1"/>
</dbReference>
<dbReference type="InterPro" id="IPR023606">
    <property type="entry name" value="CoA-Trfase_III_dom_1_sf"/>
</dbReference>
<dbReference type="AlphaFoldDB" id="A0A9W9EM71"/>
<dbReference type="Pfam" id="PF02515">
    <property type="entry name" value="CoA_transf_3"/>
    <property type="match status" value="1"/>
</dbReference>
<dbReference type="GO" id="GO:0047369">
    <property type="term" value="F:succinate-hydroxymethylglutarate CoA-transferase activity"/>
    <property type="evidence" value="ECO:0007669"/>
    <property type="project" value="TreeGrafter"/>
</dbReference>
<dbReference type="GeneID" id="81398701"/>
<dbReference type="Proteomes" id="UP001141434">
    <property type="component" value="Unassembled WGS sequence"/>
</dbReference>
<dbReference type="EMBL" id="JAPMSZ010000011">
    <property type="protein sequence ID" value="KAJ5084428.1"/>
    <property type="molecule type" value="Genomic_DNA"/>
</dbReference>
<evidence type="ECO:0008006" key="5">
    <source>
        <dbReference type="Google" id="ProtNLM"/>
    </source>
</evidence>
<dbReference type="InterPro" id="IPR044855">
    <property type="entry name" value="CoA-Trfase_III_dom3_sf"/>
</dbReference>
<dbReference type="Gene3D" id="3.40.50.10540">
    <property type="entry name" value="Crotonobetainyl-coa:carnitine coa-transferase, domain 1"/>
    <property type="match status" value="1"/>
</dbReference>
<dbReference type="OrthoDB" id="5863171at2759"/>
<sequence length="449" mass="48699">MTMTVALRVQAVARRSGSCWSNNALRRTTPWRNYSSAASAVNESLPLAGIRVLDMTRVLAGPYCTQILGDLGADVIKVEHPVRGDDTRAWGPPYAKYEDASRNGPGESAYYLAVNRNKKSLGLSFQHKSGVEILHKLAKECDVLVENYLPGGLKKYGMDYETLREINPKLIYASITGYGQTGPYSTRAGYDVMVEAEMGLMHITGARDGAPVKVGVAVTDLTTGLYTSNAIMAALLARARTGKGQHIDASLSDCQVATLSNLASSALISGKKDSGRWGTAHPSIVPYRSYKTSDGDILFGGGNDRLFGVLCDRLGFPEWKTDARFVTNSDRVQHRAEIDGLIENTTRHKTTQEWLEIFEGSGMPYAAVNDIQGTLNHSHVQARGMVTEVDHPACGPIKLVNTPIKYSEATPGIRTPPPTLGQHTDDILGGILDYSEADIVRLKKEGVVS</sequence>
<evidence type="ECO:0000256" key="1">
    <source>
        <dbReference type="ARBA" id="ARBA00008383"/>
    </source>
</evidence>
<evidence type="ECO:0000313" key="4">
    <source>
        <dbReference type="Proteomes" id="UP001141434"/>
    </source>
</evidence>
<proteinExistence type="inferred from homology"/>
<dbReference type="PANTHER" id="PTHR48207:SF3">
    <property type="entry name" value="SUCCINATE--HYDROXYMETHYLGLUTARATE COA-TRANSFERASE"/>
    <property type="match status" value="1"/>
</dbReference>
<dbReference type="PANTHER" id="PTHR48207">
    <property type="entry name" value="SUCCINATE--HYDROXYMETHYLGLUTARATE COA-TRANSFERASE"/>
    <property type="match status" value="1"/>
</dbReference>
<gene>
    <name evidence="3" type="ORF">NUU61_009007</name>
</gene>
<keyword evidence="2" id="KW-0808">Transferase</keyword>
<protein>
    <recommendedName>
        <fullName evidence="5">CoA-transferase family III</fullName>
    </recommendedName>
</protein>
<dbReference type="GO" id="GO:0005739">
    <property type="term" value="C:mitochondrion"/>
    <property type="evidence" value="ECO:0007669"/>
    <property type="project" value="TreeGrafter"/>
</dbReference>
<comment type="caution">
    <text evidence="3">The sequence shown here is derived from an EMBL/GenBank/DDBJ whole genome shotgun (WGS) entry which is preliminary data.</text>
</comment>
<dbReference type="InterPro" id="IPR003673">
    <property type="entry name" value="CoA-Trfase_fam_III"/>
</dbReference>
<dbReference type="InterPro" id="IPR050483">
    <property type="entry name" value="CoA-transferase_III_domain"/>
</dbReference>
<organism evidence="3 4">
    <name type="scientific">Penicillium alfredii</name>
    <dbReference type="NCBI Taxonomy" id="1506179"/>
    <lineage>
        <taxon>Eukaryota</taxon>
        <taxon>Fungi</taxon>
        <taxon>Dikarya</taxon>
        <taxon>Ascomycota</taxon>
        <taxon>Pezizomycotina</taxon>
        <taxon>Eurotiomycetes</taxon>
        <taxon>Eurotiomycetidae</taxon>
        <taxon>Eurotiales</taxon>
        <taxon>Aspergillaceae</taxon>
        <taxon>Penicillium</taxon>
    </lineage>
</organism>
<reference evidence="3" key="1">
    <citation type="submission" date="2022-11" db="EMBL/GenBank/DDBJ databases">
        <authorList>
            <person name="Petersen C."/>
        </authorList>
    </citation>
    <scope>NUCLEOTIDE SEQUENCE</scope>
    <source>
        <strain evidence="3">IBT 34128</strain>
    </source>
</reference>